<evidence type="ECO:0000313" key="4">
    <source>
        <dbReference type="Proteomes" id="UP000053831"/>
    </source>
</evidence>
<dbReference type="Pfam" id="PF11991">
    <property type="entry name" value="Trp_DMAT"/>
    <property type="match status" value="1"/>
</dbReference>
<dbReference type="AlphaFoldDB" id="A0A0M9VU56"/>
<dbReference type="PANTHER" id="PTHR40627">
    <property type="entry name" value="INDOLE PRENYLTRANSFERASE TDIB-RELATED"/>
    <property type="match status" value="1"/>
</dbReference>
<evidence type="ECO:0000313" key="3">
    <source>
        <dbReference type="EMBL" id="KOS19523.1"/>
    </source>
</evidence>
<dbReference type="SFLD" id="SFLDS00036">
    <property type="entry name" value="Aromatic_Prenyltransferase"/>
    <property type="match status" value="1"/>
</dbReference>
<dbReference type="CDD" id="cd13929">
    <property type="entry name" value="PT-DMATS_CymD"/>
    <property type="match status" value="1"/>
</dbReference>
<dbReference type="GO" id="GO:0009820">
    <property type="term" value="P:alkaloid metabolic process"/>
    <property type="evidence" value="ECO:0007669"/>
    <property type="project" value="InterPro"/>
</dbReference>
<dbReference type="OrthoDB" id="3354387at2759"/>
<dbReference type="STRING" id="150374.A0A0M9VU56"/>
<keyword evidence="2 3" id="KW-0808">Transferase</keyword>
<comment type="similarity">
    <text evidence="1">Belongs to the tryptophan dimethylallyltransferase family.</text>
</comment>
<proteinExistence type="inferred from homology"/>
<name>A0A0M9VU56_ESCWE</name>
<evidence type="ECO:0000256" key="1">
    <source>
        <dbReference type="ARBA" id="ARBA00010209"/>
    </source>
</evidence>
<dbReference type="PANTHER" id="PTHR40627:SF4">
    <property type="entry name" value="PRENYLTRANSFERASE ASQH1-RELATED"/>
    <property type="match status" value="1"/>
</dbReference>
<protein>
    <submittedName>
        <fullName evidence="3">Tryptophan dimethylallyltransferase</fullName>
    </submittedName>
</protein>
<dbReference type="Proteomes" id="UP000053831">
    <property type="component" value="Unassembled WGS sequence"/>
</dbReference>
<comment type="caution">
    <text evidence="3">The sequence shown here is derived from an EMBL/GenBank/DDBJ whole genome shotgun (WGS) entry which is preliminary data.</text>
</comment>
<dbReference type="NCBIfam" id="TIGR03429">
    <property type="entry name" value="arom_pren_DMATS"/>
    <property type="match status" value="1"/>
</dbReference>
<dbReference type="InterPro" id="IPR017795">
    <property type="entry name" value="ABBA_NscD-like"/>
</dbReference>
<dbReference type="EMBL" id="LGSR01000020">
    <property type="protein sequence ID" value="KOS19523.1"/>
    <property type="molecule type" value="Genomic_DNA"/>
</dbReference>
<keyword evidence="4" id="KW-1185">Reference proteome</keyword>
<dbReference type="SFLD" id="SFLDG01162">
    <property type="entry name" value="I"/>
    <property type="match status" value="1"/>
</dbReference>
<sequence length="439" mass="48025">MHSKTFAEFWWLTSGQDLARMLNEADYSEAARDAFLAFWRDVVCPQLGSGPGPTSGKSSISWDGNPFEYSFDLKGSTAKPKVRVCVDATQLRPGNPSRPLCTATTRRIIAWMRDHLAGFDETWSRALADSLVAPAERLPAEQQRALIARAGHGTSMILGVDVDDAVSAQGGLRAMGKVYFMPCLAAAAQGVSRFEAVRRAVLGIPGVGALPNVTAALGALEDFMAAKPPAWREGVRFLATDFVAPGRARLKIYLRCLAQDFEGLWDCYTLGGRIAGMDEDKHKIRDFVSLVSGRCEGDGDETRGPGDDHLPADRPGLTTVRKKASYLYYSLSADNPVPAPKIAVFSSLTAANDRAVVRGLDRWLDKYGWSEDGGKSMEERIGNSLTHRKLEEGNGIVTFFAIGRKEDPVKKGLSVQTYLTSELYDRPRIRFVDGMPVEL</sequence>
<dbReference type="InterPro" id="IPR033964">
    <property type="entry name" value="ABBA"/>
</dbReference>
<accession>A0A0M9VU56</accession>
<gene>
    <name evidence="3" type="ORF">ESCO_000640</name>
</gene>
<dbReference type="GO" id="GO:0016765">
    <property type="term" value="F:transferase activity, transferring alkyl or aryl (other than methyl) groups"/>
    <property type="evidence" value="ECO:0007669"/>
    <property type="project" value="InterPro"/>
</dbReference>
<reference evidence="3 4" key="1">
    <citation type="submission" date="2015-07" db="EMBL/GenBank/DDBJ databases">
        <title>The genome of the fungus Escovopsis weberi, a specialized disease agent of ant agriculture.</title>
        <authorList>
            <person name="de Man T.J."/>
            <person name="Stajich J.E."/>
            <person name="Kubicek C.P."/>
            <person name="Chenthamara K."/>
            <person name="Atanasova L."/>
            <person name="Druzhinina I.S."/>
            <person name="Birnbaum S."/>
            <person name="Barribeau S.M."/>
            <person name="Teiling C."/>
            <person name="Suen G."/>
            <person name="Currie C."/>
            <person name="Gerardo N.M."/>
        </authorList>
    </citation>
    <scope>NUCLEOTIDE SEQUENCE [LARGE SCALE GENOMIC DNA]</scope>
</reference>
<evidence type="ECO:0000256" key="2">
    <source>
        <dbReference type="ARBA" id="ARBA00022679"/>
    </source>
</evidence>
<organism evidence="3 4">
    <name type="scientific">Escovopsis weberi</name>
    <dbReference type="NCBI Taxonomy" id="150374"/>
    <lineage>
        <taxon>Eukaryota</taxon>
        <taxon>Fungi</taxon>
        <taxon>Dikarya</taxon>
        <taxon>Ascomycota</taxon>
        <taxon>Pezizomycotina</taxon>
        <taxon>Sordariomycetes</taxon>
        <taxon>Hypocreomycetidae</taxon>
        <taxon>Hypocreales</taxon>
        <taxon>Hypocreaceae</taxon>
        <taxon>Escovopsis</taxon>
    </lineage>
</organism>